<protein>
    <submittedName>
        <fullName evidence="3">DUF4129 domain-containing protein</fullName>
    </submittedName>
</protein>
<gene>
    <name evidence="3" type="ORF">J8C05_01355</name>
</gene>
<dbReference type="EMBL" id="CP072642">
    <property type="protein sequence ID" value="QUV94134.1"/>
    <property type="molecule type" value="Genomic_DNA"/>
</dbReference>
<feature type="domain" description="Protein-glutamine gamma-glutamyltransferase-like C-terminal" evidence="2">
    <location>
        <begin position="295"/>
        <end position="362"/>
    </location>
</feature>
<evidence type="ECO:0000256" key="1">
    <source>
        <dbReference type="SAM" id="MobiDB-lite"/>
    </source>
</evidence>
<keyword evidence="4" id="KW-1185">Reference proteome</keyword>
<organism evidence="3 4">
    <name type="scientific">Chloracidobacterium sp. N</name>
    <dbReference type="NCBI Taxonomy" id="2821540"/>
    <lineage>
        <taxon>Bacteria</taxon>
        <taxon>Pseudomonadati</taxon>
        <taxon>Acidobacteriota</taxon>
        <taxon>Terriglobia</taxon>
        <taxon>Terriglobales</taxon>
        <taxon>Acidobacteriaceae</taxon>
        <taxon>Chloracidobacterium</taxon>
        <taxon>Chloracidobacterium aggregatum</taxon>
    </lineage>
</organism>
<evidence type="ECO:0000259" key="2">
    <source>
        <dbReference type="Pfam" id="PF13559"/>
    </source>
</evidence>
<feature type="region of interest" description="Disordered" evidence="1">
    <location>
        <begin position="63"/>
        <end position="87"/>
    </location>
</feature>
<reference evidence="3 4" key="1">
    <citation type="submission" date="2021-03" db="EMBL/GenBank/DDBJ databases">
        <title>Genomic and phenotypic characterization of Chloracidobacterium isolates provides evidence for multiple species.</title>
        <authorList>
            <person name="Saini M.K."/>
            <person name="Costas A.M.G."/>
            <person name="Tank M."/>
            <person name="Bryant D.A."/>
        </authorList>
    </citation>
    <scope>NUCLEOTIDE SEQUENCE [LARGE SCALE GENOMIC DNA]</scope>
    <source>
        <strain evidence="3 4">N</strain>
    </source>
</reference>
<accession>A0ABX8AZK7</accession>
<dbReference type="Proteomes" id="UP000677668">
    <property type="component" value="Chromosome 1"/>
</dbReference>
<evidence type="ECO:0000313" key="3">
    <source>
        <dbReference type="EMBL" id="QUV94134.1"/>
    </source>
</evidence>
<sequence>MNGTRGDTGRLRFCRIGWWLCLLLGTLPVQSAVPEEMSLDEYRTRLAQAREIIEKARDILENPYQASPTRTPALDDNESEGAVAPLDRCLPPRDREALYRLLPEHPGITTPTGRLTVDNRSLRAALDELCQAMDAMDIHERLQSLKAHIAILEHHANDVPDGPTANVQEILARKDFQPIRKTKTPLEHLQEWLVAWLERIFGRMPRGQPSDAESGGLWSNQWVQMGLWVSLTLLLAGGAVWLARRLRRPPTDAEDGTRIILGEPVALDLDADDLLAQAQAAAEAGDWRQAVRKVYIALLHELDRREVILLNPAWTNREYLSAVRAQARLYPAMHELTDRFDRLWYGQRQGSREDYERCLSRYQEVRAALPTTA</sequence>
<evidence type="ECO:0000313" key="4">
    <source>
        <dbReference type="Proteomes" id="UP000677668"/>
    </source>
</evidence>
<dbReference type="InterPro" id="IPR025403">
    <property type="entry name" value="TgpA-like_C"/>
</dbReference>
<dbReference type="RefSeq" id="WP_211422447.1">
    <property type="nucleotide sequence ID" value="NZ_CP072642.1"/>
</dbReference>
<proteinExistence type="predicted"/>
<dbReference type="Pfam" id="PF13559">
    <property type="entry name" value="DUF4129"/>
    <property type="match status" value="1"/>
</dbReference>
<name>A0ABX8AZK7_9BACT</name>